<gene>
    <name evidence="1" type="ORF">A3A63_00290</name>
</gene>
<evidence type="ECO:0008006" key="3">
    <source>
        <dbReference type="Google" id="ProtNLM"/>
    </source>
</evidence>
<name>A0A1F6B2T2_9BACT</name>
<protein>
    <recommendedName>
        <fullName evidence="3">Metal-independent alpha-mannosidase</fullName>
    </recommendedName>
</protein>
<evidence type="ECO:0000313" key="1">
    <source>
        <dbReference type="EMBL" id="OGG31240.1"/>
    </source>
</evidence>
<sequence length="449" mass="51741">MAHRLTDTIHDFTHLHERPAREDRLFQSDLIERVIEKVSGDIGDDDLRRMFSQCLPNALDTTVYYRENENGREKDAFIVTGDIPAMWLRDSTNQLWPYLRFIDEDKELQNLFIGLINRQTACVLKDPYANAFDRNYEIWERKYELDSLCSFFRLSAGYFEKTGDHSPFTKDWLHAVEKSLQVIHLEQNTLNKENLELLFNFRTKAGHHHPALRLSGYGYPGKHCGLSRGVFRPSDDETVFPYLVPANAMAVVYLRKISKVLDTISAFESAKMATTLAHQIDQGIKHWGVVSHKFFGDIYAYEVDGFGSSCVMDDPNMPSLLSLPYIGYTTSKDRIYQNTRKLVLSEWNSFFAQGKVACGITSPHVGVCDKFWPMATIMQALTSTDADEIKSCLSVLKKTHAHTYFIHESVHVDDPHKFTRHWFSWANSLFGELVLELHEKFPALLREPL</sequence>
<dbReference type="Proteomes" id="UP000176450">
    <property type="component" value="Unassembled WGS sequence"/>
</dbReference>
<comment type="caution">
    <text evidence="1">The sequence shown here is derived from an EMBL/GenBank/DDBJ whole genome shotgun (WGS) entry which is preliminary data.</text>
</comment>
<organism evidence="1 2">
    <name type="scientific">Candidatus Gottesmanbacteria bacterium RIFCSPLOWO2_01_FULL_46_9</name>
    <dbReference type="NCBI Taxonomy" id="1798394"/>
    <lineage>
        <taxon>Bacteria</taxon>
        <taxon>Candidatus Gottesmaniibacteriota</taxon>
    </lineage>
</organism>
<proteinExistence type="predicted"/>
<dbReference type="InterPro" id="IPR008928">
    <property type="entry name" value="6-hairpin_glycosidase_sf"/>
</dbReference>
<dbReference type="SUPFAM" id="SSF48208">
    <property type="entry name" value="Six-hairpin glycosidases"/>
    <property type="match status" value="1"/>
</dbReference>
<dbReference type="InterPro" id="IPR008313">
    <property type="entry name" value="GH125"/>
</dbReference>
<dbReference type="Gene3D" id="1.50.10.10">
    <property type="match status" value="1"/>
</dbReference>
<evidence type="ECO:0000313" key="2">
    <source>
        <dbReference type="Proteomes" id="UP000176450"/>
    </source>
</evidence>
<accession>A0A1F6B2T2</accession>
<dbReference type="AlphaFoldDB" id="A0A1F6B2T2"/>
<dbReference type="InterPro" id="IPR012341">
    <property type="entry name" value="6hp_glycosidase-like_sf"/>
</dbReference>
<dbReference type="SMART" id="SM01149">
    <property type="entry name" value="DUF1237"/>
    <property type="match status" value="1"/>
</dbReference>
<dbReference type="EMBL" id="MFJX01000020">
    <property type="protein sequence ID" value="OGG31240.1"/>
    <property type="molecule type" value="Genomic_DNA"/>
</dbReference>
<dbReference type="Pfam" id="PF06824">
    <property type="entry name" value="Glyco_hydro_125"/>
    <property type="match status" value="2"/>
</dbReference>
<reference evidence="1 2" key="1">
    <citation type="journal article" date="2016" name="Nat. Commun.">
        <title>Thousands of microbial genomes shed light on interconnected biogeochemical processes in an aquifer system.</title>
        <authorList>
            <person name="Anantharaman K."/>
            <person name="Brown C.T."/>
            <person name="Hug L.A."/>
            <person name="Sharon I."/>
            <person name="Castelle C.J."/>
            <person name="Probst A.J."/>
            <person name="Thomas B.C."/>
            <person name="Singh A."/>
            <person name="Wilkins M.J."/>
            <person name="Karaoz U."/>
            <person name="Brodie E.L."/>
            <person name="Williams K.H."/>
            <person name="Hubbard S.S."/>
            <person name="Banfield J.F."/>
        </authorList>
    </citation>
    <scope>NUCLEOTIDE SEQUENCE [LARGE SCALE GENOMIC DNA]</scope>
</reference>
<dbReference type="PANTHER" id="PTHR31047">
    <property type="entry name" value="MEIOTICALLY UP-REGULATED GENE 157 PROTEIN"/>
    <property type="match status" value="1"/>
</dbReference>
<dbReference type="GO" id="GO:0005975">
    <property type="term" value="P:carbohydrate metabolic process"/>
    <property type="evidence" value="ECO:0007669"/>
    <property type="project" value="InterPro"/>
</dbReference>
<dbReference type="PANTHER" id="PTHR31047:SF0">
    <property type="entry name" value="MEIOTICALLY UP-REGULATED GENE 157 PROTEIN"/>
    <property type="match status" value="1"/>
</dbReference>
<dbReference type="PIRSF" id="PIRSF028846">
    <property type="entry name" value="UCP028846"/>
    <property type="match status" value="1"/>
</dbReference>